<name>A0AAN9RFT7_PHACN</name>
<accession>A0AAN9RFT7</accession>
<feature type="compositionally biased region" description="Basic residues" evidence="1">
    <location>
        <begin position="1"/>
        <end position="11"/>
    </location>
</feature>
<evidence type="ECO:0000313" key="3">
    <source>
        <dbReference type="Proteomes" id="UP001374584"/>
    </source>
</evidence>
<gene>
    <name evidence="2" type="ORF">VNO80_07970</name>
</gene>
<protein>
    <submittedName>
        <fullName evidence="2">Uncharacterized protein</fullName>
    </submittedName>
</protein>
<keyword evidence="3" id="KW-1185">Reference proteome</keyword>
<proteinExistence type="predicted"/>
<sequence length="77" mass="9023">MSHDRSRHPRKSSADLATYRERDRERERRGLDIGYWIVLFLEERKNRIEGARGGSNKATVFPPLPMLLFMGFSPFSL</sequence>
<comment type="caution">
    <text evidence="2">The sequence shown here is derived from an EMBL/GenBank/DDBJ whole genome shotgun (WGS) entry which is preliminary data.</text>
</comment>
<evidence type="ECO:0000256" key="1">
    <source>
        <dbReference type="SAM" id="MobiDB-lite"/>
    </source>
</evidence>
<evidence type="ECO:0000313" key="2">
    <source>
        <dbReference type="EMBL" id="KAK7374540.1"/>
    </source>
</evidence>
<dbReference type="EMBL" id="JAYMYR010000003">
    <property type="protein sequence ID" value="KAK7374540.1"/>
    <property type="molecule type" value="Genomic_DNA"/>
</dbReference>
<feature type="region of interest" description="Disordered" evidence="1">
    <location>
        <begin position="1"/>
        <end position="25"/>
    </location>
</feature>
<organism evidence="2 3">
    <name type="scientific">Phaseolus coccineus</name>
    <name type="common">Scarlet runner bean</name>
    <name type="synonym">Phaseolus multiflorus</name>
    <dbReference type="NCBI Taxonomy" id="3886"/>
    <lineage>
        <taxon>Eukaryota</taxon>
        <taxon>Viridiplantae</taxon>
        <taxon>Streptophyta</taxon>
        <taxon>Embryophyta</taxon>
        <taxon>Tracheophyta</taxon>
        <taxon>Spermatophyta</taxon>
        <taxon>Magnoliopsida</taxon>
        <taxon>eudicotyledons</taxon>
        <taxon>Gunneridae</taxon>
        <taxon>Pentapetalae</taxon>
        <taxon>rosids</taxon>
        <taxon>fabids</taxon>
        <taxon>Fabales</taxon>
        <taxon>Fabaceae</taxon>
        <taxon>Papilionoideae</taxon>
        <taxon>50 kb inversion clade</taxon>
        <taxon>NPAAA clade</taxon>
        <taxon>indigoferoid/millettioid clade</taxon>
        <taxon>Phaseoleae</taxon>
        <taxon>Phaseolus</taxon>
    </lineage>
</organism>
<dbReference type="AlphaFoldDB" id="A0AAN9RFT7"/>
<dbReference type="Proteomes" id="UP001374584">
    <property type="component" value="Unassembled WGS sequence"/>
</dbReference>
<reference evidence="2 3" key="1">
    <citation type="submission" date="2024-01" db="EMBL/GenBank/DDBJ databases">
        <title>The genomes of 5 underutilized Papilionoideae crops provide insights into root nodulation and disease resistanc.</title>
        <authorList>
            <person name="Jiang F."/>
        </authorList>
    </citation>
    <scope>NUCLEOTIDE SEQUENCE [LARGE SCALE GENOMIC DNA]</scope>
    <source>
        <strain evidence="2">JINMINGXINNONG_FW02</strain>
        <tissue evidence="2">Leaves</tissue>
    </source>
</reference>